<proteinExistence type="predicted"/>
<dbReference type="AlphaFoldDB" id="A0A640TUV3"/>
<accession>A0A640TUV3</accession>
<dbReference type="EMBL" id="BLIP01000003">
    <property type="protein sequence ID" value="GFE26944.1"/>
    <property type="molecule type" value="Genomic_DNA"/>
</dbReference>
<comment type="caution">
    <text evidence="1">The sequence shown here is derived from an EMBL/GenBank/DDBJ whole genome shotgun (WGS) entry which is preliminary data.</text>
</comment>
<protein>
    <submittedName>
        <fullName evidence="1">Uncharacterized protein</fullName>
    </submittedName>
</protein>
<evidence type="ECO:0000313" key="1">
    <source>
        <dbReference type="EMBL" id="GFE26944.1"/>
    </source>
</evidence>
<dbReference type="Proteomes" id="UP000429552">
    <property type="component" value="Unassembled WGS sequence"/>
</dbReference>
<organism evidence="1 2">
    <name type="scientific">Streptomyces nigrescens</name>
    <dbReference type="NCBI Taxonomy" id="1920"/>
    <lineage>
        <taxon>Bacteria</taxon>
        <taxon>Bacillati</taxon>
        <taxon>Actinomycetota</taxon>
        <taxon>Actinomycetes</taxon>
        <taxon>Kitasatosporales</taxon>
        <taxon>Streptomycetaceae</taxon>
        <taxon>Streptomyces</taxon>
    </lineage>
</organism>
<name>A0A640TUV3_STRNI</name>
<reference evidence="1 2" key="1">
    <citation type="submission" date="2019-12" db="EMBL/GenBank/DDBJ databases">
        <title>Whole genome shotgun sequence of Streptomyces libani subsp. libani NBRC 13452.</title>
        <authorList>
            <person name="Ichikawa N."/>
            <person name="Kimura A."/>
            <person name="Kitahashi Y."/>
            <person name="Komaki H."/>
            <person name="Tamura T."/>
        </authorList>
    </citation>
    <scope>NUCLEOTIDE SEQUENCE [LARGE SCALE GENOMIC DNA]</scope>
    <source>
        <strain evidence="1 2">NBRC 13452</strain>
    </source>
</reference>
<evidence type="ECO:0000313" key="2">
    <source>
        <dbReference type="Proteomes" id="UP000429552"/>
    </source>
</evidence>
<sequence length="88" mass="8801">MVKPQAPSSRSAGARGRGVITIGTVGRVPPGGTAGRCLTPCLPGRSPVMMANLAGLGHDGDLAGLAIATLLQQLGRSAEFTAHPEKAT</sequence>
<gene>
    <name evidence="1" type="ORF">Sliba_73970</name>
</gene>